<evidence type="ECO:0000256" key="1">
    <source>
        <dbReference type="SAM" id="MobiDB-lite"/>
    </source>
</evidence>
<feature type="region of interest" description="Disordered" evidence="1">
    <location>
        <begin position="1"/>
        <end position="27"/>
    </location>
</feature>
<accession>A0A9P8IIE7</accession>
<gene>
    <name evidence="2" type="ORF">GP486_007226</name>
</gene>
<proteinExistence type="predicted"/>
<feature type="region of interest" description="Disordered" evidence="1">
    <location>
        <begin position="559"/>
        <end position="596"/>
    </location>
</feature>
<evidence type="ECO:0000313" key="2">
    <source>
        <dbReference type="EMBL" id="KAH0551557.1"/>
    </source>
</evidence>
<feature type="region of interest" description="Disordered" evidence="1">
    <location>
        <begin position="152"/>
        <end position="187"/>
    </location>
</feature>
<evidence type="ECO:0000313" key="3">
    <source>
        <dbReference type="Proteomes" id="UP000750711"/>
    </source>
</evidence>
<feature type="compositionally biased region" description="Polar residues" evidence="1">
    <location>
        <begin position="565"/>
        <end position="574"/>
    </location>
</feature>
<name>A0A9P8IIE7_9PEZI</name>
<comment type="caution">
    <text evidence="2">The sequence shown here is derived from an EMBL/GenBank/DDBJ whole genome shotgun (WGS) entry which is preliminary data.</text>
</comment>
<keyword evidence="3" id="KW-1185">Reference proteome</keyword>
<protein>
    <submittedName>
        <fullName evidence="2">Uncharacterized protein</fullName>
    </submittedName>
</protein>
<organism evidence="2 3">
    <name type="scientific">Trichoglossum hirsutum</name>
    <dbReference type="NCBI Taxonomy" id="265104"/>
    <lineage>
        <taxon>Eukaryota</taxon>
        <taxon>Fungi</taxon>
        <taxon>Dikarya</taxon>
        <taxon>Ascomycota</taxon>
        <taxon>Pezizomycotina</taxon>
        <taxon>Geoglossomycetes</taxon>
        <taxon>Geoglossales</taxon>
        <taxon>Geoglossaceae</taxon>
        <taxon>Trichoglossum</taxon>
    </lineage>
</organism>
<dbReference type="AlphaFoldDB" id="A0A9P8IIE7"/>
<dbReference type="Proteomes" id="UP000750711">
    <property type="component" value="Unassembled WGS sequence"/>
</dbReference>
<dbReference type="EMBL" id="JAGHQM010001929">
    <property type="protein sequence ID" value="KAH0551557.1"/>
    <property type="molecule type" value="Genomic_DNA"/>
</dbReference>
<sequence>MQLSGNGGSERTPPTDRSAVNTQRDEDVPMEIVRAGPYRYVTNTGTSNRAPSRDGLTITPTALDEEDGGLGITDIIESQLRILAGAWPEVRRVYGRRTPPDAHATVQALMHVLDTVRSTLGLEPQTFYTRFANTVIPRDPACEDGSAIPITPSSQKVDLTWPGKDTPGDGAPHLQKESDTVVTQTDSSLDDPIITRAESKSGFSLDELQYRIRVETTATKKRLTCISGGPPSGGLTEGSLTSALDCCVVVGMFLGIRQHDVELAGNINDEDVPILYPPARWDKVTPTVAKSMKEDSFRRMLRYLNKDRSGDKLTHTSLLPVTEVFRALFKKAPQLTLRTKWKFHCSKCGVAEVLQEQLTFRPGANDTDLRAYFESMFEFNKFIACPRCPDQRVRKQEWIGGPPLNLCVIPPEHEGYVGITETPLVLNWVMEDGRYVRLTYRWAGGIYRRDNQFWVLWRYMGDQDSHTEDLSYDGSIHGGLFQWFNASRSDATRDRYIHDKPALIFFALVSAEDGRSRGPKTAGLVVSSETGGYSGKLMRKREQTEAVKISKTEYMTAKEQRKFQAPSTSVTKASTGAVKGQEKAAQPENEGARTREASVVVIDSLKGKGIVNGESDSVRYNKGISP</sequence>
<reference evidence="2" key="1">
    <citation type="submission" date="2021-03" db="EMBL/GenBank/DDBJ databases">
        <title>Comparative genomics and phylogenomic investigation of the class Geoglossomycetes provide insights into ecological specialization and systematics.</title>
        <authorList>
            <person name="Melie T."/>
            <person name="Pirro S."/>
            <person name="Miller A.N."/>
            <person name="Quandt A."/>
        </authorList>
    </citation>
    <scope>NUCLEOTIDE SEQUENCE</scope>
    <source>
        <strain evidence="2">CAQ_001_2017</strain>
    </source>
</reference>